<evidence type="ECO:0000313" key="1">
    <source>
        <dbReference type="EMBL" id="MFJ1469493.1"/>
    </source>
</evidence>
<proteinExistence type="predicted"/>
<comment type="caution">
    <text evidence="1">The sequence shown here is derived from an EMBL/GenBank/DDBJ whole genome shotgun (WGS) entry which is preliminary data.</text>
</comment>
<evidence type="ECO:0000313" key="2">
    <source>
        <dbReference type="Proteomes" id="UP001168096"/>
    </source>
</evidence>
<dbReference type="Proteomes" id="UP001168096">
    <property type="component" value="Unassembled WGS sequence"/>
</dbReference>
<keyword evidence="1" id="KW-0808">Transferase</keyword>
<dbReference type="EMBL" id="JASNRB020000010">
    <property type="protein sequence ID" value="MFJ1469493.1"/>
    <property type="molecule type" value="Genomic_DNA"/>
</dbReference>
<dbReference type="EC" id="2.4.-.-" evidence="1"/>
<keyword evidence="2" id="KW-1185">Reference proteome</keyword>
<reference evidence="1" key="1">
    <citation type="submission" date="2024-11" db="EMBL/GenBank/DDBJ databases">
        <title>Description of Massilia orientalis sp. nov., isolated from rhizosphere soil of Ageratina adenophora.</title>
        <authorList>
            <person name="Wang Y."/>
        </authorList>
    </citation>
    <scope>NUCLEOTIDE SEQUENCE</scope>
    <source>
        <strain evidence="1">YIM B02787</strain>
    </source>
</reference>
<sequence length="367" mass="40086">MKIVVLTSSLSAGGAERVASTLCNSWVERGDQVTLIPTYSGGGVPFYPLSNNVELIYLAARVQGGLGRLSQYKQRFLILRRLIAERAPDVVVSFLPNVNVAAILATAGLKIPVIICERSDPSQQPYTLLWKLACRLCYRFADMLTVQTASVAKSSAVIFPKLKKIRAVANPLPAEVLQYVHVAGGPRKILLSLGRLSEEKQVDRIIDAFSNVCERCPDWDLHIYGDGPLRNEVEGAISRKGLGNRVVLQGRTNEPWKVMAGADAFVMASRYEGFPNALLEAMGLGLPCIAFDCPSGPREMSSDGQYAVLVPLNDQTALSVAMNEVMSDKTFRTTLGAGAKETVLERFSLRAVLGRWDELFKEVGAIR</sequence>
<name>A0ACC7MBL9_9BURK</name>
<accession>A0ACC7MBL9</accession>
<organism evidence="1 2">
    <name type="scientific">Massilia orientalis</name>
    <dbReference type="NCBI Taxonomy" id="3050128"/>
    <lineage>
        <taxon>Bacteria</taxon>
        <taxon>Pseudomonadati</taxon>
        <taxon>Pseudomonadota</taxon>
        <taxon>Betaproteobacteria</taxon>
        <taxon>Burkholderiales</taxon>
        <taxon>Oxalobacteraceae</taxon>
        <taxon>Telluria group</taxon>
        <taxon>Massilia</taxon>
    </lineage>
</organism>
<keyword evidence="1" id="KW-0328">Glycosyltransferase</keyword>
<protein>
    <submittedName>
        <fullName evidence="1">Glycosyltransferase family 4 protein</fullName>
        <ecNumber evidence="1">2.4.-.-</ecNumber>
    </submittedName>
</protein>
<gene>
    <name evidence="1" type="ORF">QPK29_017420</name>
</gene>